<dbReference type="Pfam" id="PF03107">
    <property type="entry name" value="C1_2"/>
    <property type="match status" value="3"/>
</dbReference>
<comment type="caution">
    <text evidence="4">The sequence shown here is derived from an EMBL/GenBank/DDBJ whole genome shotgun (WGS) entry which is preliminary data.</text>
</comment>
<evidence type="ECO:0000313" key="4">
    <source>
        <dbReference type="EMBL" id="GAY49914.1"/>
    </source>
</evidence>
<feature type="domain" description="DC1" evidence="3">
    <location>
        <begin position="626"/>
        <end position="671"/>
    </location>
</feature>
<dbReference type="Proteomes" id="UP000236630">
    <property type="component" value="Unassembled WGS sequence"/>
</dbReference>
<proteinExistence type="predicted"/>
<keyword evidence="2" id="KW-0175">Coiled coil</keyword>
<evidence type="ECO:0000256" key="2">
    <source>
        <dbReference type="SAM" id="Coils"/>
    </source>
</evidence>
<feature type="domain" description="DC1" evidence="3">
    <location>
        <begin position="511"/>
        <end position="560"/>
    </location>
</feature>
<dbReference type="PANTHER" id="PTHR46288:SF70">
    <property type="entry name" value="CYSTEINE_HISTIDINE-RICH C1 DOMAIN FAMILY PROTEIN"/>
    <property type="match status" value="1"/>
</dbReference>
<protein>
    <recommendedName>
        <fullName evidence="3">DC1 domain-containing protein</fullName>
    </recommendedName>
</protein>
<evidence type="ECO:0000313" key="5">
    <source>
        <dbReference type="Proteomes" id="UP000236630"/>
    </source>
</evidence>
<dbReference type="SUPFAM" id="SSF57889">
    <property type="entry name" value="Cysteine-rich domain"/>
    <property type="match status" value="6"/>
</dbReference>
<feature type="domain" description="DC1" evidence="3">
    <location>
        <begin position="417"/>
        <end position="458"/>
    </location>
</feature>
<evidence type="ECO:0000259" key="3">
    <source>
        <dbReference type="Pfam" id="PF03107"/>
    </source>
</evidence>
<dbReference type="PANTHER" id="PTHR46288">
    <property type="entry name" value="PHORBOL-ESTER/DAG-TYPE DOMAIN-CONTAINING PROTEIN"/>
    <property type="match status" value="1"/>
</dbReference>
<keyword evidence="5" id="KW-1185">Reference proteome</keyword>
<dbReference type="InterPro" id="IPR046349">
    <property type="entry name" value="C1-like_sf"/>
</dbReference>
<dbReference type="AlphaFoldDB" id="A0A2H5PC21"/>
<keyword evidence="1" id="KW-0677">Repeat</keyword>
<feature type="coiled-coil region" evidence="2">
    <location>
        <begin position="1031"/>
        <end position="1058"/>
    </location>
</feature>
<dbReference type="STRING" id="55188.A0A2H5PC21"/>
<accession>A0A2H5PC21</accession>
<dbReference type="InterPro" id="IPR004146">
    <property type="entry name" value="DC1"/>
</dbReference>
<dbReference type="EMBL" id="BDQV01000057">
    <property type="protein sequence ID" value="GAY49914.1"/>
    <property type="molecule type" value="Genomic_DNA"/>
</dbReference>
<dbReference type="Pfam" id="PF05278">
    <property type="entry name" value="PEARLI-4"/>
    <property type="match status" value="1"/>
</dbReference>
<reference evidence="4 5" key="1">
    <citation type="journal article" date="2017" name="Front. Genet.">
        <title>Draft sequencing of the heterozygous diploid genome of Satsuma (Citrus unshiu Marc.) using a hybrid assembly approach.</title>
        <authorList>
            <person name="Shimizu T."/>
            <person name="Tanizawa Y."/>
            <person name="Mochizuki T."/>
            <person name="Nagasaki H."/>
            <person name="Yoshioka T."/>
            <person name="Toyoda A."/>
            <person name="Fujiyama A."/>
            <person name="Kaminuma E."/>
            <person name="Nakamura Y."/>
        </authorList>
    </citation>
    <scope>NUCLEOTIDE SEQUENCE [LARGE SCALE GENOMIC DNA]</scope>
    <source>
        <strain evidence="5">cv. Miyagawa wase</strain>
    </source>
</reference>
<organism evidence="4 5">
    <name type="scientific">Citrus unshiu</name>
    <name type="common">Satsuma mandarin</name>
    <name type="synonym">Citrus nobilis var. unshiu</name>
    <dbReference type="NCBI Taxonomy" id="55188"/>
    <lineage>
        <taxon>Eukaryota</taxon>
        <taxon>Viridiplantae</taxon>
        <taxon>Streptophyta</taxon>
        <taxon>Embryophyta</taxon>
        <taxon>Tracheophyta</taxon>
        <taxon>Spermatophyta</taxon>
        <taxon>Magnoliopsida</taxon>
        <taxon>eudicotyledons</taxon>
        <taxon>Gunneridae</taxon>
        <taxon>Pentapetalae</taxon>
        <taxon>rosids</taxon>
        <taxon>malvids</taxon>
        <taxon>Sapindales</taxon>
        <taxon>Rutaceae</taxon>
        <taxon>Aurantioideae</taxon>
        <taxon>Citrus</taxon>
    </lineage>
</organism>
<dbReference type="InterPro" id="IPR007942">
    <property type="entry name" value="PLipase-like"/>
</dbReference>
<name>A0A2H5PC21_CITUN</name>
<sequence>MDCLSCKKKCQGPAYGCVPYNFVIHKSCYELPHIIKHSFHPGHWLSVDRSFNYHCSACCFNGEGLRYQCSYCRSDYKHEIDLHPECRFLKASIKYKGHQHLLTFVENVSFKSECQVCSCEIQATIVHENGDGHDPLILNIETSSIKDDTKLLLHCDVCKKERDPVHPYYCCAESEYHAHCLIKFEIHMHDLAFFEKLYDNPKCTASCNFTSPDHAAYFRCVRCNFNVHVLCPQLSSKTGDEGGEIKVREIEHCVLHQHPLTLCEINGEGELFCPRCGDPFLDQSYNCKRCQFCPQRCSVCMTTPSGECSSSDRLSRCHFCNQKPLHYKFCCDKCAFQIHFGCALKLIKYHKGREHIQHFCHSQPSTLLDLGNVNCRICKKSIQGPSLSCVPCEFYIHQSCCELKQEIDHLFDPLQKLTLSNMHGPYRFDSSCNACGFQINGFRYHCEYFKIFLHPECAISSKPTIKYEGNCEACGLDILGDFFARCVKCDINYHIQCGDPVSLPPTVVYEHHEHPLVLTETLAEDDSTLFYCYACVKERNPKHSFYFCAKCEYSTHVHCVITKVQLVERKKLKHFSHQHFLILQENGDVCYSACENFIQGASYGCDPCNYYLHQFCAALPKTLLHPYHQHHLPLQKPFVGIYRQCSACHKHGNGYMFSCVNCKFNLDVDCISLQRPSMKIESHEHIVTIFKKLHRSPKCICCNSASSNIIYLCCMRCNYIVHLWCAPLPKIIKHESHHYPLFITDYLFDKAYDEEVCDICEETRDQEECVYYCADCDFVAEFNCVLSKVMACLKGERGPVSLRTIDREITDKESSKYGANSACGLNAAISLSDIGLPAQASLSAKEEVMKINGIIKDIRKELENVSETLSQTGNKVDLYFSETSPCSDEALLQLMVTIKSTTLSMSFWDFNDEVVNAVGDYKVSRNLAPVLEKLIAKYGDIGANCALSQNVMTGFLVTICGVLQSMCNTQIKDITDELMFNWWYHLKVVQRGGLEIYFAFNRLKRIVDARCRIDHAKRYEKSKLYRIHEDMAAATGVIDEQMAKLEELKKQAQQVISTYHPEKSRTEAAVVSDALELILTNAGARLF</sequence>
<gene>
    <name evidence="4" type="ORF">CUMW_122720</name>
</gene>
<evidence type="ECO:0000256" key="1">
    <source>
        <dbReference type="ARBA" id="ARBA00022737"/>
    </source>
</evidence>